<keyword evidence="8 9" id="KW-0067">ATP-binding</keyword>
<evidence type="ECO:0000259" key="11">
    <source>
        <dbReference type="PROSITE" id="PS50011"/>
    </source>
</evidence>
<proteinExistence type="inferred from homology"/>
<dbReference type="AlphaFoldDB" id="A0A2M8LV47"/>
<organism evidence="12 13">
    <name type="scientific">Streptomyces carminius</name>
    <dbReference type="NCBI Taxonomy" id="2665496"/>
    <lineage>
        <taxon>Bacteria</taxon>
        <taxon>Bacillati</taxon>
        <taxon>Actinomycetota</taxon>
        <taxon>Actinomycetes</taxon>
        <taxon>Kitasatosporales</taxon>
        <taxon>Streptomycetaceae</taxon>
        <taxon>Streptomyces</taxon>
    </lineage>
</organism>
<sequence length="617" mass="67023">MRNKDVVDGGSEDGPGRVIAGRYRLQRRLGRGGMGVVWEALDTTLDRKVAVKGLLYPGAASPDAQAKWVSRARREAQAIARIGHQNVVAVHDVVEDGNQVWIVMELLNSRSLADLLREQRQLSVPHAARIGLQVLRGLVAVHEAGVLHRDVKPHNILFRSDGRALLMDFGIATFEGATQVTRSHEIIGTPQYLAPELLGQTPADPRRASTASDLWSFGVTLYETVEGRRPFGGATNFELFTAVRESPVPPMRYAGPLTGLIEALLRKDPGQRPDAAEVDRMLQTVAEDFAVPDTPDVRPVDPDPPKLPDIIEPVPDPPRPRWRISVVAVCTALLLTGTAWFAWPEPGDTSGSTGSNGSSGGPGYDCGDGLQVGIKRDQPGLSVRDGGEYKGFEVELAKEIAKELGCTGEVEFSEVTSGNRGSALDASRVDLVLATYSINKQRQKEGVRFAGPYFKALRGLLVRKGRPYNSLSDLQKDPKVEVCTARNSVYEKWLEAEGLGSQMVLQDGYDACVKDLLDRKTNVYAVATDDVIVAGLADKYDAETKALPSLGGTEDYGVAMDAKEDALHTAVCAALKDITAKPRGEAATSRWADLYNRHLKPIMKHQPTPEEPELTSC</sequence>
<feature type="compositionally biased region" description="Gly residues" evidence="10">
    <location>
        <begin position="357"/>
        <end position="366"/>
    </location>
</feature>
<comment type="caution">
    <text evidence="12">The sequence shown here is derived from an EMBL/GenBank/DDBJ whole genome shotgun (WGS) entry which is preliminary data.</text>
</comment>
<reference evidence="12 13" key="1">
    <citation type="submission" date="2017-11" db="EMBL/GenBank/DDBJ databases">
        <title>Streptomyces carmine sp. nov., a novel actinomycete isolated from Sophora alopecuroides in Xinjiang, China.</title>
        <authorList>
            <person name="Wang Y."/>
            <person name="Luo X."/>
            <person name="Wan C."/>
            <person name="Zhang L."/>
        </authorList>
    </citation>
    <scope>NUCLEOTIDE SEQUENCE [LARGE SCALE GENOMIC DNA]</scope>
    <source>
        <strain evidence="12 13">TRM SA0054</strain>
    </source>
</reference>
<dbReference type="Proteomes" id="UP000230407">
    <property type="component" value="Unassembled WGS sequence"/>
</dbReference>
<keyword evidence="7 12" id="KW-0418">Kinase</keyword>
<evidence type="ECO:0000256" key="6">
    <source>
        <dbReference type="ARBA" id="ARBA00022741"/>
    </source>
</evidence>
<evidence type="ECO:0000256" key="4">
    <source>
        <dbReference type="ARBA" id="ARBA00022679"/>
    </source>
</evidence>
<evidence type="ECO:0000313" key="12">
    <source>
        <dbReference type="EMBL" id="PJE95827.1"/>
    </source>
</evidence>
<keyword evidence="4" id="KW-0808">Transferase</keyword>
<evidence type="ECO:0000256" key="9">
    <source>
        <dbReference type="PROSITE-ProRule" id="PRU10141"/>
    </source>
</evidence>
<dbReference type="EC" id="2.7.11.1" evidence="3"/>
<dbReference type="InterPro" id="IPR008271">
    <property type="entry name" value="Ser/Thr_kinase_AS"/>
</dbReference>
<gene>
    <name evidence="12" type="ORF">CUT44_21490</name>
</gene>
<protein>
    <recommendedName>
        <fullName evidence="3">non-specific serine/threonine protein kinase</fullName>
        <ecNumber evidence="3">2.7.11.1</ecNumber>
    </recommendedName>
</protein>
<dbReference type="PROSITE" id="PS50011">
    <property type="entry name" value="PROTEIN_KINASE_DOM"/>
    <property type="match status" value="1"/>
</dbReference>
<evidence type="ECO:0000256" key="3">
    <source>
        <dbReference type="ARBA" id="ARBA00012513"/>
    </source>
</evidence>
<dbReference type="Pfam" id="PF00069">
    <property type="entry name" value="Pkinase"/>
    <property type="match status" value="1"/>
</dbReference>
<dbReference type="PROSITE" id="PS00107">
    <property type="entry name" value="PROTEIN_KINASE_ATP"/>
    <property type="match status" value="1"/>
</dbReference>
<dbReference type="SMART" id="SM00062">
    <property type="entry name" value="PBPb"/>
    <property type="match status" value="1"/>
</dbReference>
<dbReference type="Gene3D" id="3.40.190.10">
    <property type="entry name" value="Periplasmic binding protein-like II"/>
    <property type="match status" value="2"/>
</dbReference>
<evidence type="ECO:0000313" key="13">
    <source>
        <dbReference type="Proteomes" id="UP000230407"/>
    </source>
</evidence>
<evidence type="ECO:0000256" key="2">
    <source>
        <dbReference type="ARBA" id="ARBA00010886"/>
    </source>
</evidence>
<accession>A0A2M8LV47</accession>
<dbReference type="SUPFAM" id="SSF53850">
    <property type="entry name" value="Periplasmic binding protein-like II"/>
    <property type="match status" value="1"/>
</dbReference>
<keyword evidence="5" id="KW-0732">Signal</keyword>
<dbReference type="PANTHER" id="PTHR43671:SF13">
    <property type="entry name" value="SERINE_THREONINE-PROTEIN KINASE NEK2"/>
    <property type="match status" value="1"/>
</dbReference>
<dbReference type="EMBL" id="PGGW01000061">
    <property type="protein sequence ID" value="PJE95827.1"/>
    <property type="molecule type" value="Genomic_DNA"/>
</dbReference>
<dbReference type="PROSITE" id="PS00108">
    <property type="entry name" value="PROTEIN_KINASE_ST"/>
    <property type="match status" value="1"/>
</dbReference>
<feature type="region of interest" description="Disordered" evidence="10">
    <location>
        <begin position="292"/>
        <end position="314"/>
    </location>
</feature>
<dbReference type="Gene3D" id="1.10.510.10">
    <property type="entry name" value="Transferase(Phosphotransferase) domain 1"/>
    <property type="match status" value="1"/>
</dbReference>
<dbReference type="GO" id="GO:0004674">
    <property type="term" value="F:protein serine/threonine kinase activity"/>
    <property type="evidence" value="ECO:0007669"/>
    <property type="project" value="UniProtKB-KW"/>
</dbReference>
<dbReference type="InterPro" id="IPR050660">
    <property type="entry name" value="NEK_Ser/Thr_kinase"/>
</dbReference>
<evidence type="ECO:0000256" key="5">
    <source>
        <dbReference type="ARBA" id="ARBA00022729"/>
    </source>
</evidence>
<dbReference type="PANTHER" id="PTHR43671">
    <property type="entry name" value="SERINE/THREONINE-PROTEIN KINASE NEK"/>
    <property type="match status" value="1"/>
</dbReference>
<dbReference type="SUPFAM" id="SSF56112">
    <property type="entry name" value="Protein kinase-like (PK-like)"/>
    <property type="match status" value="1"/>
</dbReference>
<comment type="similarity">
    <text evidence="2">Belongs to the protein kinase superfamily. NEK Ser/Thr protein kinase family. NIMA subfamily.</text>
</comment>
<feature type="compositionally biased region" description="Low complexity" evidence="10">
    <location>
        <begin position="346"/>
        <end position="356"/>
    </location>
</feature>
<dbReference type="InterPro" id="IPR011009">
    <property type="entry name" value="Kinase-like_dom_sf"/>
</dbReference>
<keyword evidence="6 9" id="KW-0547">Nucleotide-binding</keyword>
<feature type="binding site" evidence="9">
    <location>
        <position position="52"/>
    </location>
    <ligand>
        <name>ATP</name>
        <dbReference type="ChEBI" id="CHEBI:30616"/>
    </ligand>
</feature>
<evidence type="ECO:0000256" key="10">
    <source>
        <dbReference type="SAM" id="MobiDB-lite"/>
    </source>
</evidence>
<dbReference type="InterPro" id="IPR017441">
    <property type="entry name" value="Protein_kinase_ATP_BS"/>
</dbReference>
<dbReference type="InterPro" id="IPR001638">
    <property type="entry name" value="Solute-binding_3/MltF_N"/>
</dbReference>
<dbReference type="SMART" id="SM00220">
    <property type="entry name" value="S_TKc"/>
    <property type="match status" value="1"/>
</dbReference>
<dbReference type="InterPro" id="IPR018313">
    <property type="entry name" value="SBP_3_CS"/>
</dbReference>
<dbReference type="PROSITE" id="PS01039">
    <property type="entry name" value="SBP_BACTERIAL_3"/>
    <property type="match status" value="1"/>
</dbReference>
<keyword evidence="12" id="KW-0723">Serine/threonine-protein kinase</keyword>
<dbReference type="Pfam" id="PF00497">
    <property type="entry name" value="SBP_bac_3"/>
    <property type="match status" value="1"/>
</dbReference>
<name>A0A2M8LV47_9ACTN</name>
<comment type="similarity">
    <text evidence="1">Belongs to the bacterial solute-binding protein 3 family.</text>
</comment>
<dbReference type="Gene3D" id="3.30.200.20">
    <property type="entry name" value="Phosphorylase Kinase, domain 1"/>
    <property type="match status" value="1"/>
</dbReference>
<feature type="compositionally biased region" description="Basic and acidic residues" evidence="10">
    <location>
        <begin position="295"/>
        <end position="306"/>
    </location>
</feature>
<dbReference type="CDD" id="cd14014">
    <property type="entry name" value="STKc_PknB_like"/>
    <property type="match status" value="1"/>
</dbReference>
<dbReference type="RefSeq" id="WP_100203551.1">
    <property type="nucleotide sequence ID" value="NZ_PGGW01000061.1"/>
</dbReference>
<dbReference type="GO" id="GO:0005524">
    <property type="term" value="F:ATP binding"/>
    <property type="evidence" value="ECO:0007669"/>
    <property type="project" value="UniProtKB-UniRule"/>
</dbReference>
<keyword evidence="13" id="KW-1185">Reference proteome</keyword>
<evidence type="ECO:0000256" key="1">
    <source>
        <dbReference type="ARBA" id="ARBA00010333"/>
    </source>
</evidence>
<evidence type="ECO:0000256" key="7">
    <source>
        <dbReference type="ARBA" id="ARBA00022777"/>
    </source>
</evidence>
<dbReference type="InterPro" id="IPR000719">
    <property type="entry name" value="Prot_kinase_dom"/>
</dbReference>
<feature type="domain" description="Protein kinase" evidence="11">
    <location>
        <begin position="23"/>
        <end position="290"/>
    </location>
</feature>
<evidence type="ECO:0000256" key="8">
    <source>
        <dbReference type="ARBA" id="ARBA00022840"/>
    </source>
</evidence>
<feature type="region of interest" description="Disordered" evidence="10">
    <location>
        <begin position="346"/>
        <end position="368"/>
    </location>
</feature>